<accession>A0A1E7L7F1</accession>
<evidence type="ECO:0000256" key="6">
    <source>
        <dbReference type="ARBA" id="ARBA00014007"/>
    </source>
</evidence>
<dbReference type="NCBIfam" id="NF004051">
    <property type="entry name" value="PRK05571.1"/>
    <property type="match status" value="1"/>
</dbReference>
<evidence type="ECO:0000256" key="8">
    <source>
        <dbReference type="ARBA" id="ARBA00032117"/>
    </source>
</evidence>
<dbReference type="GO" id="GO:0019316">
    <property type="term" value="P:D-allose catabolic process"/>
    <property type="evidence" value="ECO:0007669"/>
    <property type="project" value="TreeGrafter"/>
</dbReference>
<dbReference type="EC" id="5.3.1.6" evidence="5"/>
<feature type="binding site" evidence="9">
    <location>
        <position position="100"/>
    </location>
    <ligand>
        <name>D-ribulose 5-phosphate</name>
        <dbReference type="ChEBI" id="CHEBI:58121"/>
    </ligand>
</feature>
<dbReference type="InterPro" id="IPR036569">
    <property type="entry name" value="RpiB_LacA_LacB_sf"/>
</dbReference>
<evidence type="ECO:0000256" key="5">
    <source>
        <dbReference type="ARBA" id="ARBA00011959"/>
    </source>
</evidence>
<dbReference type="NCBIfam" id="TIGR02133">
    <property type="entry name" value="RPI_actino"/>
    <property type="match status" value="1"/>
</dbReference>
<comment type="catalytic activity">
    <reaction evidence="1">
        <text>aldehydo-D-ribose 5-phosphate = D-ribulose 5-phosphate</text>
        <dbReference type="Rhea" id="RHEA:14657"/>
        <dbReference type="ChEBI" id="CHEBI:58121"/>
        <dbReference type="ChEBI" id="CHEBI:58273"/>
        <dbReference type="EC" id="5.3.1.6"/>
    </reaction>
</comment>
<name>A0A1E7L7F1_9ACTN</name>
<protein>
    <recommendedName>
        <fullName evidence="6">Ribose-5-phosphate isomerase B</fullName>
        <ecNumber evidence="5">5.3.1.6</ecNumber>
    </recommendedName>
    <alternativeName>
        <fullName evidence="8">Phosphoriboisomerase B</fullName>
    </alternativeName>
</protein>
<dbReference type="PANTHER" id="PTHR30345">
    <property type="entry name" value="RIBOSE-5-PHOSPHATE ISOMERASE B"/>
    <property type="match status" value="1"/>
</dbReference>
<dbReference type="NCBIfam" id="TIGR00689">
    <property type="entry name" value="rpiB_lacA_lacB"/>
    <property type="match status" value="1"/>
</dbReference>
<comment type="similarity">
    <text evidence="3">Belongs to the LacAB/RpiB family.</text>
</comment>
<comment type="caution">
    <text evidence="10">The sequence shown here is derived from an EMBL/GenBank/DDBJ whole genome shotgun (WGS) entry which is preliminary data.</text>
</comment>
<dbReference type="PIRSF" id="PIRSF005384">
    <property type="entry name" value="RpiB_LacA_B"/>
    <property type="match status" value="1"/>
</dbReference>
<evidence type="ECO:0000313" key="10">
    <source>
        <dbReference type="EMBL" id="OEV12088.1"/>
    </source>
</evidence>
<feature type="binding site" evidence="9">
    <location>
        <position position="134"/>
    </location>
    <ligand>
        <name>D-ribulose 5-phosphate</name>
        <dbReference type="ChEBI" id="CHEBI:58121"/>
    </ligand>
</feature>
<comment type="pathway">
    <text evidence="2">Carbohydrate degradation; pentose phosphate pathway; D-ribose 5-phosphate from D-ribulose 5-phosphate (non-oxidative stage): step 1/1.</text>
</comment>
<dbReference type="Proteomes" id="UP000176005">
    <property type="component" value="Unassembled WGS sequence"/>
</dbReference>
<dbReference type="RefSeq" id="WP_070016408.1">
    <property type="nucleotide sequence ID" value="NZ_LJGW01000161.1"/>
</dbReference>
<evidence type="ECO:0000256" key="7">
    <source>
        <dbReference type="ARBA" id="ARBA00023235"/>
    </source>
</evidence>
<gene>
    <name evidence="10" type="ORF">AN218_09920</name>
</gene>
<feature type="binding site" evidence="9">
    <location>
        <begin position="8"/>
        <end position="9"/>
    </location>
    <ligand>
        <name>D-ribulose 5-phosphate</name>
        <dbReference type="ChEBI" id="CHEBI:58121"/>
    </ligand>
</feature>
<feature type="binding site" evidence="9">
    <location>
        <position position="110"/>
    </location>
    <ligand>
        <name>D-ribulose 5-phosphate</name>
        <dbReference type="ChEBI" id="CHEBI:58121"/>
    </ligand>
</feature>
<keyword evidence="7 10" id="KW-0413">Isomerase</keyword>
<keyword evidence="11" id="KW-1185">Reference proteome</keyword>
<evidence type="ECO:0000256" key="1">
    <source>
        <dbReference type="ARBA" id="ARBA00001713"/>
    </source>
</evidence>
<feature type="binding site" evidence="9">
    <location>
        <begin position="67"/>
        <end position="71"/>
    </location>
    <ligand>
        <name>D-ribulose 5-phosphate</name>
        <dbReference type="ChEBI" id="CHEBI:58121"/>
    </ligand>
</feature>
<dbReference type="AlphaFoldDB" id="A0A1E7L7F1"/>
<dbReference type="PANTHER" id="PTHR30345:SF0">
    <property type="entry name" value="DNA DAMAGE-REPAIR_TOLERATION PROTEIN DRT102"/>
    <property type="match status" value="1"/>
</dbReference>
<dbReference type="PATRIC" id="fig|518642.10.peg.1455"/>
<dbReference type="GO" id="GO:0004751">
    <property type="term" value="F:ribose-5-phosphate isomerase activity"/>
    <property type="evidence" value="ECO:0007669"/>
    <property type="project" value="UniProtKB-EC"/>
</dbReference>
<reference evidence="10 11" key="1">
    <citation type="journal article" date="2016" name="Front. Microbiol.">
        <title>Comparative Genomics Analysis of Streptomyces Species Reveals Their Adaptation to the Marine Environment and Their Diversity at the Genomic Level.</title>
        <authorList>
            <person name="Tian X."/>
            <person name="Zhang Z."/>
            <person name="Yang T."/>
            <person name="Chen M."/>
            <person name="Li J."/>
            <person name="Chen F."/>
            <person name="Yang J."/>
            <person name="Li W."/>
            <person name="Zhang B."/>
            <person name="Zhang Z."/>
            <person name="Wu J."/>
            <person name="Zhang C."/>
            <person name="Long L."/>
            <person name="Xiao J."/>
        </authorList>
    </citation>
    <scope>NUCLEOTIDE SEQUENCE [LARGE SCALE GENOMIC DNA]</scope>
    <source>
        <strain evidence="10 11">SCSIO 10429</strain>
    </source>
</reference>
<evidence type="ECO:0000313" key="11">
    <source>
        <dbReference type="Proteomes" id="UP000176005"/>
    </source>
</evidence>
<evidence type="ECO:0000256" key="4">
    <source>
        <dbReference type="ARBA" id="ARBA00011738"/>
    </source>
</evidence>
<dbReference type="InterPro" id="IPR003500">
    <property type="entry name" value="RpiB_LacA_LacB"/>
</dbReference>
<evidence type="ECO:0000256" key="9">
    <source>
        <dbReference type="PIRSR" id="PIRSR005384-2"/>
    </source>
</evidence>
<evidence type="ECO:0000256" key="2">
    <source>
        <dbReference type="ARBA" id="ARBA00004988"/>
    </source>
</evidence>
<dbReference type="SUPFAM" id="SSF89623">
    <property type="entry name" value="Ribose/Galactose isomerase RpiB/AlsB"/>
    <property type="match status" value="1"/>
</dbReference>
<sequence>MRVYLGSDHAGYELKNRLVEWLTSAGHEPVDCGPHIYDADDDYPPFCLRAAERAAQDSEALGIVVGGSGNGEQMAANKVKGVRCALAWSRETASLAREHNNANVVSLGARMHTEDEALAFVETFLSTPFSQGERHERRIDMLSAYEITGKLPPVPAHHPET</sequence>
<dbReference type="InterPro" id="IPR011860">
    <property type="entry name" value="Rib-5-P_Isoase_Actino"/>
</dbReference>
<dbReference type="FunFam" id="3.40.1400.10:FF:000002">
    <property type="entry name" value="Ribose-5-phosphate isomerase B"/>
    <property type="match status" value="1"/>
</dbReference>
<comment type="subunit">
    <text evidence="4">Homodimer.</text>
</comment>
<organism evidence="10 11">
    <name type="scientific">Streptomyces nanshensis</name>
    <dbReference type="NCBI Taxonomy" id="518642"/>
    <lineage>
        <taxon>Bacteria</taxon>
        <taxon>Bacillati</taxon>
        <taxon>Actinomycetota</taxon>
        <taxon>Actinomycetes</taxon>
        <taxon>Kitasatosporales</taxon>
        <taxon>Streptomycetaceae</taxon>
        <taxon>Streptomyces</taxon>
    </lineage>
</organism>
<dbReference type="GO" id="GO:0009052">
    <property type="term" value="P:pentose-phosphate shunt, non-oxidative branch"/>
    <property type="evidence" value="ECO:0007669"/>
    <property type="project" value="TreeGrafter"/>
</dbReference>
<dbReference type="Gene3D" id="3.40.1400.10">
    <property type="entry name" value="Sugar-phosphate isomerase, RpiB/LacA/LacB"/>
    <property type="match status" value="1"/>
</dbReference>
<proteinExistence type="inferred from homology"/>
<evidence type="ECO:0000256" key="3">
    <source>
        <dbReference type="ARBA" id="ARBA00008754"/>
    </source>
</evidence>
<feature type="binding site" evidence="9">
    <location>
        <position position="138"/>
    </location>
    <ligand>
        <name>D-ribulose 5-phosphate</name>
        <dbReference type="ChEBI" id="CHEBI:58121"/>
    </ligand>
</feature>
<dbReference type="Pfam" id="PF02502">
    <property type="entry name" value="LacAB_rpiB"/>
    <property type="match status" value="1"/>
</dbReference>
<dbReference type="EMBL" id="LJGW01000161">
    <property type="protein sequence ID" value="OEV12088.1"/>
    <property type="molecule type" value="Genomic_DNA"/>
</dbReference>